<dbReference type="PANTHER" id="PTHR30218:SF0">
    <property type="entry name" value="POLYPHOSPHATE KINASE"/>
    <property type="match status" value="1"/>
</dbReference>
<dbReference type="InterPro" id="IPR024953">
    <property type="entry name" value="PP_kinase_middle"/>
</dbReference>
<feature type="binding site" evidence="6">
    <location>
        <position position="380"/>
    </location>
    <ligand>
        <name>Mg(2+)</name>
        <dbReference type="ChEBI" id="CHEBI:18420"/>
    </ligand>
</feature>
<dbReference type="EC" id="2.7.4.1" evidence="6 7"/>
<gene>
    <name evidence="12" type="primary">ppk1</name>
    <name evidence="6" type="synonym">ppk</name>
    <name evidence="12" type="ORF">DC094_16505</name>
</gene>
<evidence type="ECO:0000259" key="8">
    <source>
        <dbReference type="Pfam" id="PF02503"/>
    </source>
</evidence>
<feature type="binding site" evidence="6">
    <location>
        <position position="569"/>
    </location>
    <ligand>
        <name>ATP</name>
        <dbReference type="ChEBI" id="CHEBI:30616"/>
    </ligand>
</feature>
<dbReference type="Pfam" id="PF13089">
    <property type="entry name" value="PP_kinase_N"/>
    <property type="match status" value="1"/>
</dbReference>
<dbReference type="HAMAP" id="MF_00347">
    <property type="entry name" value="Polyphosphate_kinase"/>
    <property type="match status" value="1"/>
</dbReference>
<evidence type="ECO:0000256" key="3">
    <source>
        <dbReference type="ARBA" id="ARBA00022741"/>
    </source>
</evidence>
<keyword evidence="5 6" id="KW-0067">ATP-binding</keyword>
<dbReference type="GO" id="GO:0009358">
    <property type="term" value="C:polyphosphate kinase complex"/>
    <property type="evidence" value="ECO:0007669"/>
    <property type="project" value="InterPro"/>
</dbReference>
<dbReference type="Proteomes" id="UP000244906">
    <property type="component" value="Unassembled WGS sequence"/>
</dbReference>
<evidence type="ECO:0000259" key="9">
    <source>
        <dbReference type="Pfam" id="PF13089"/>
    </source>
</evidence>
<feature type="domain" description="Polyphosphate kinase middle" evidence="8">
    <location>
        <begin position="127"/>
        <end position="307"/>
    </location>
</feature>
<dbReference type="NCBIfam" id="NF003917">
    <property type="entry name" value="PRK05443.1-1"/>
    <property type="match status" value="1"/>
</dbReference>
<dbReference type="InterPro" id="IPR003414">
    <property type="entry name" value="PP_kinase"/>
</dbReference>
<dbReference type="NCBIfam" id="NF003921">
    <property type="entry name" value="PRK05443.2-2"/>
    <property type="match status" value="1"/>
</dbReference>
<reference evidence="12 13" key="1">
    <citation type="submission" date="2018-04" db="EMBL/GenBank/DDBJ databases">
        <title>Thalassorhabdus spongiae gen. nov., sp. nov., isolated from a marine sponge in South-West Iceland.</title>
        <authorList>
            <person name="Knobloch S."/>
            <person name="Daussin A."/>
            <person name="Johannsson R."/>
            <person name="Marteinsson V.T."/>
        </authorList>
    </citation>
    <scope>NUCLEOTIDE SEQUENCE [LARGE SCALE GENOMIC DNA]</scope>
    <source>
        <strain evidence="12 13">Hp12</strain>
    </source>
</reference>
<feature type="binding site" evidence="6">
    <location>
        <position position="473"/>
    </location>
    <ligand>
        <name>ATP</name>
        <dbReference type="ChEBI" id="CHEBI:30616"/>
    </ligand>
</feature>
<dbReference type="InterPro" id="IPR036830">
    <property type="entry name" value="PP_kinase_middle_dom_sf"/>
</dbReference>
<dbReference type="GO" id="GO:0005524">
    <property type="term" value="F:ATP binding"/>
    <property type="evidence" value="ECO:0007669"/>
    <property type="project" value="UniProtKB-KW"/>
</dbReference>
<dbReference type="PANTHER" id="PTHR30218">
    <property type="entry name" value="POLYPHOSPHATE KINASE"/>
    <property type="match status" value="1"/>
</dbReference>
<dbReference type="SUPFAM" id="SSF143724">
    <property type="entry name" value="PHP14-like"/>
    <property type="match status" value="1"/>
</dbReference>
<keyword evidence="6" id="KW-0460">Magnesium</keyword>
<feature type="domain" description="Polyphosphate kinase C-terminal" evidence="11">
    <location>
        <begin position="336"/>
        <end position="500"/>
    </location>
</feature>
<dbReference type="NCBIfam" id="NF003918">
    <property type="entry name" value="PRK05443.1-2"/>
    <property type="match status" value="1"/>
</dbReference>
<dbReference type="InterPro" id="IPR025200">
    <property type="entry name" value="PPK_C_dom2"/>
</dbReference>
<dbReference type="SUPFAM" id="SSF140356">
    <property type="entry name" value="PPK N-terminal domain-like"/>
    <property type="match status" value="1"/>
</dbReference>
<comment type="function">
    <text evidence="6 7">Catalyzes the reversible transfer of the terminal phosphate of ATP to form a long-chain polyphosphate (polyP).</text>
</comment>
<comment type="cofactor">
    <cofactor evidence="6">
        <name>Mg(2+)</name>
        <dbReference type="ChEBI" id="CHEBI:18420"/>
    </cofactor>
</comment>
<dbReference type="Pfam" id="PF02503">
    <property type="entry name" value="PP_kinase"/>
    <property type="match status" value="1"/>
</dbReference>
<dbReference type="InterPro" id="IPR041108">
    <property type="entry name" value="PP_kinase_C_1"/>
</dbReference>
<keyword evidence="2 6" id="KW-0808">Transferase</keyword>
<keyword evidence="13" id="KW-1185">Reference proteome</keyword>
<dbReference type="Gene3D" id="3.30.1840.10">
    <property type="entry name" value="Polyphosphate kinase middle domain"/>
    <property type="match status" value="1"/>
</dbReference>
<sequence length="690" mass="78734">MDPIDLHSTELFINRELSLLEFNRRVLELALDESLPLMERVKFLAICSSNLDEFFEVRVSGLKQQIITNTQKIGADGMPPEETLQKVSDTCHTLVSEQYLALNEVLLPLLEKENIHFVRRRDWTEQQTEWIKSYFTRQVLPVVTPIGLDPSHPFPRVVNKSLNFMMSLEGKDAFGRDSGLAIVHAPRSLPRAVRLPDEVSGGGDRFVFLSSVIHAFADDLFHGMKVNGCYQFRVTRNSDLFVDEDSIDNIAHALRGELAQRHYGDAVRLEVADNCPPEISDYLMSKYNLSRVDLYQVEGPVNLSRLMPVIDMMSRPDLKYPALHQSMPQPLDRRDNIFKAIQKQDIWLYHPYHSFNPVVQLLRQAARDPEVLAIKQTVYRTGSDSAIVKALVEAARAGKEVTAVIEVRARFDEADNIRLADKLHEAGAMVVYGVSNHKTHAKMMMVVRREGDKLRRYVHLGTGNYHTSTAKLYTDVGLMSCDEQLGEDMHYVFQTLTGMGKATRLKKLYSAPFTLHKQFSRLIDTETENALNGKTGKIIAKMNQLTDKRMIQSLYKASQAGVKIDLIVRGICSLRPGIEGVSENITVRSIAGRFLEHTRIYYFHNDGKPLVYASSADWMERNFYRRIEILFPFENQRISEKIIRFGLTPFLADNCMSWVLQPDGSYVRNQPNESEERMSAQDYLIKKLAG</sequence>
<dbReference type="CDD" id="cd09165">
    <property type="entry name" value="PLDc_PaPPK1_C1_like"/>
    <property type="match status" value="1"/>
</dbReference>
<evidence type="ECO:0000256" key="1">
    <source>
        <dbReference type="ARBA" id="ARBA00022553"/>
    </source>
</evidence>
<dbReference type="GO" id="GO:0008976">
    <property type="term" value="F:polyphosphate kinase activity"/>
    <property type="evidence" value="ECO:0007669"/>
    <property type="project" value="UniProtKB-UniRule"/>
</dbReference>
<evidence type="ECO:0000256" key="5">
    <source>
        <dbReference type="ARBA" id="ARBA00022840"/>
    </source>
</evidence>
<keyword evidence="1 6" id="KW-0597">Phosphoprotein</keyword>
<dbReference type="InterPro" id="IPR025198">
    <property type="entry name" value="PPK_N_dom"/>
</dbReference>
<dbReference type="Pfam" id="PF13090">
    <property type="entry name" value="PP_kinase_C"/>
    <property type="match status" value="1"/>
</dbReference>
<keyword evidence="4 6" id="KW-0418">Kinase</keyword>
<dbReference type="Pfam" id="PF17941">
    <property type="entry name" value="PP_kinase_C_1"/>
    <property type="match status" value="1"/>
</dbReference>
<dbReference type="AlphaFoldDB" id="A0A2V1GXR1"/>
<comment type="PTM">
    <text evidence="6 7">An intermediate of this reaction is the autophosphorylated ppk in which a phosphate is covalently linked to a histidine residue through a N-P bond.</text>
</comment>
<evidence type="ECO:0000256" key="6">
    <source>
        <dbReference type="HAMAP-Rule" id="MF_00347"/>
    </source>
</evidence>
<feature type="active site" description="Phosphohistidine intermediate" evidence="6">
    <location>
        <position position="440"/>
    </location>
</feature>
<keyword evidence="6" id="KW-0479">Metal-binding</keyword>
<feature type="binding site" evidence="6">
    <location>
        <position position="410"/>
    </location>
    <ligand>
        <name>Mg(2+)</name>
        <dbReference type="ChEBI" id="CHEBI:18420"/>
    </ligand>
</feature>
<dbReference type="CDD" id="cd09168">
    <property type="entry name" value="PLDc_PaPPK1_C2_like"/>
    <property type="match status" value="1"/>
</dbReference>
<dbReference type="RefSeq" id="WP_116688223.1">
    <property type="nucleotide sequence ID" value="NZ_CAWNYD010000008.1"/>
</dbReference>
<evidence type="ECO:0000256" key="4">
    <source>
        <dbReference type="ARBA" id="ARBA00022777"/>
    </source>
</evidence>
<dbReference type="GO" id="GO:0046872">
    <property type="term" value="F:metal ion binding"/>
    <property type="evidence" value="ECO:0007669"/>
    <property type="project" value="UniProtKB-KW"/>
</dbReference>
<dbReference type="OrthoDB" id="9761456at2"/>
<feature type="domain" description="Polyphosphate kinase N-terminal" evidence="9">
    <location>
        <begin position="12"/>
        <end position="118"/>
    </location>
</feature>
<dbReference type="GO" id="GO:0006799">
    <property type="term" value="P:polyphosphate biosynthetic process"/>
    <property type="evidence" value="ECO:0007669"/>
    <property type="project" value="UniProtKB-UniRule"/>
</dbReference>
<evidence type="ECO:0000256" key="2">
    <source>
        <dbReference type="ARBA" id="ARBA00022679"/>
    </source>
</evidence>
<dbReference type="PIRSF" id="PIRSF015589">
    <property type="entry name" value="PP_kinase"/>
    <property type="match status" value="1"/>
</dbReference>
<evidence type="ECO:0000313" key="13">
    <source>
        <dbReference type="Proteomes" id="UP000244906"/>
    </source>
</evidence>
<dbReference type="EMBL" id="QDDL01000008">
    <property type="protein sequence ID" value="PVZ66302.1"/>
    <property type="molecule type" value="Genomic_DNA"/>
</dbReference>
<dbReference type="InterPro" id="IPR036832">
    <property type="entry name" value="PPK_N_dom_sf"/>
</dbReference>
<evidence type="ECO:0000313" key="12">
    <source>
        <dbReference type="EMBL" id="PVZ66302.1"/>
    </source>
</evidence>
<protein>
    <recommendedName>
        <fullName evidence="6 7">Polyphosphate kinase</fullName>
        <ecNumber evidence="6 7">2.7.4.1</ecNumber>
    </recommendedName>
    <alternativeName>
        <fullName evidence="6">ATP-polyphosphate phosphotransferase</fullName>
    </alternativeName>
    <alternativeName>
        <fullName evidence="6">Polyphosphoric acid kinase</fullName>
    </alternativeName>
</protein>
<evidence type="ECO:0000259" key="11">
    <source>
        <dbReference type="Pfam" id="PF17941"/>
    </source>
</evidence>
<feature type="binding site" evidence="6">
    <location>
        <position position="50"/>
    </location>
    <ligand>
        <name>ATP</name>
        <dbReference type="ChEBI" id="CHEBI:30616"/>
    </ligand>
</feature>
<evidence type="ECO:0000259" key="10">
    <source>
        <dbReference type="Pfam" id="PF13090"/>
    </source>
</evidence>
<comment type="catalytic activity">
    <reaction evidence="6 7">
        <text>[phosphate](n) + ATP = [phosphate](n+1) + ADP</text>
        <dbReference type="Rhea" id="RHEA:19573"/>
        <dbReference type="Rhea" id="RHEA-COMP:9859"/>
        <dbReference type="Rhea" id="RHEA-COMP:14280"/>
        <dbReference type="ChEBI" id="CHEBI:16838"/>
        <dbReference type="ChEBI" id="CHEBI:30616"/>
        <dbReference type="ChEBI" id="CHEBI:456216"/>
        <dbReference type="EC" id="2.7.4.1"/>
    </reaction>
</comment>
<proteinExistence type="inferred from homology"/>
<feature type="binding site" evidence="6">
    <location>
        <position position="597"/>
    </location>
    <ligand>
        <name>ATP</name>
        <dbReference type="ChEBI" id="CHEBI:30616"/>
    </ligand>
</feature>
<keyword evidence="3 6" id="KW-0547">Nucleotide-binding</keyword>
<organism evidence="12 13">
    <name type="scientific">Pelagibaculum spongiae</name>
    <dbReference type="NCBI Taxonomy" id="2080658"/>
    <lineage>
        <taxon>Bacteria</taxon>
        <taxon>Pseudomonadati</taxon>
        <taxon>Pseudomonadota</taxon>
        <taxon>Gammaproteobacteria</taxon>
        <taxon>Oceanospirillales</taxon>
        <taxon>Pelagibaculum</taxon>
    </lineage>
</organism>
<accession>A0A2V1GXR1</accession>
<dbReference type="NCBIfam" id="TIGR03705">
    <property type="entry name" value="poly_P_kin"/>
    <property type="match status" value="1"/>
</dbReference>
<dbReference type="Gene3D" id="1.20.58.310">
    <property type="entry name" value="Polyphosphate kinase N-terminal domain"/>
    <property type="match status" value="1"/>
</dbReference>
<name>A0A2V1GXR1_9GAMM</name>
<feature type="domain" description="Polyphosphate kinase C-terminal" evidence="10">
    <location>
        <begin position="508"/>
        <end position="681"/>
    </location>
</feature>
<evidence type="ECO:0000256" key="7">
    <source>
        <dbReference type="RuleBase" id="RU003800"/>
    </source>
</evidence>
<comment type="caution">
    <text evidence="12">The sequence shown here is derived from an EMBL/GenBank/DDBJ whole genome shotgun (WGS) entry which is preliminary data.</text>
</comment>
<dbReference type="SUPFAM" id="SSF56024">
    <property type="entry name" value="Phospholipase D/nuclease"/>
    <property type="match status" value="2"/>
</dbReference>
<comment type="similarity">
    <text evidence="6 7">Belongs to the polyphosphate kinase 1 (PPK1) family.</text>
</comment>
<dbReference type="Gene3D" id="3.30.870.10">
    <property type="entry name" value="Endonuclease Chain A"/>
    <property type="match status" value="2"/>
</dbReference>